<proteinExistence type="inferred from homology"/>
<dbReference type="Pfam" id="PF00406">
    <property type="entry name" value="ADK"/>
    <property type="match status" value="1"/>
</dbReference>
<dbReference type="PRINTS" id="PR00094">
    <property type="entry name" value="ADENYLTKNASE"/>
</dbReference>
<dbReference type="InterPro" id="IPR036193">
    <property type="entry name" value="ADK_active_lid_dom_sf"/>
</dbReference>
<organism evidence="9 10">
    <name type="scientific">Candidatus Uhrbacteria bacterium RIFCSPHIGHO2_02_FULL_53_13</name>
    <dbReference type="NCBI Taxonomy" id="1802389"/>
    <lineage>
        <taxon>Bacteria</taxon>
        <taxon>Candidatus Uhriibacteriota</taxon>
    </lineage>
</organism>
<dbReference type="GO" id="GO:0005524">
    <property type="term" value="F:ATP binding"/>
    <property type="evidence" value="ECO:0007669"/>
    <property type="project" value="UniProtKB-UniRule"/>
</dbReference>
<dbReference type="STRING" id="1802389.A3C17_02915"/>
<comment type="caution">
    <text evidence="9">The sequence shown here is derived from an EMBL/GenBank/DDBJ whole genome shotgun (WGS) entry which is preliminary data.</text>
</comment>
<dbReference type="AlphaFoldDB" id="A0A1F7U1U6"/>
<evidence type="ECO:0000256" key="7">
    <source>
        <dbReference type="RuleBase" id="RU003331"/>
    </source>
</evidence>
<evidence type="ECO:0000256" key="1">
    <source>
        <dbReference type="ARBA" id="ARBA00022679"/>
    </source>
</evidence>
<comment type="pathway">
    <text evidence="5">Purine metabolism; AMP biosynthesis via salvage pathway; AMP from ADP: step 1/1.</text>
</comment>
<evidence type="ECO:0000256" key="5">
    <source>
        <dbReference type="HAMAP-Rule" id="MF_00235"/>
    </source>
</evidence>
<dbReference type="SUPFAM" id="SSF57774">
    <property type="entry name" value="Microbial and mitochondrial ADK, insert 'zinc finger' domain"/>
    <property type="match status" value="1"/>
</dbReference>
<keyword evidence="5" id="KW-0963">Cytoplasm</keyword>
<dbReference type="EMBL" id="MGDX01000006">
    <property type="protein sequence ID" value="OGL71744.1"/>
    <property type="molecule type" value="Genomic_DNA"/>
</dbReference>
<feature type="binding site" evidence="5">
    <location>
        <begin position="10"/>
        <end position="15"/>
    </location>
    <ligand>
        <name>ATP</name>
        <dbReference type="ChEBI" id="CHEBI:30616"/>
    </ligand>
</feature>
<keyword evidence="2 5" id="KW-0545">Nucleotide biosynthesis</keyword>
<dbReference type="InterPro" id="IPR000850">
    <property type="entry name" value="Adenylat/UMP-CMP_kin"/>
</dbReference>
<feature type="binding site" evidence="5">
    <location>
        <begin position="131"/>
        <end position="132"/>
    </location>
    <ligand>
        <name>ATP</name>
        <dbReference type="ChEBI" id="CHEBI:30616"/>
    </ligand>
</feature>
<evidence type="ECO:0000256" key="3">
    <source>
        <dbReference type="ARBA" id="ARBA00022741"/>
    </source>
</evidence>
<dbReference type="UniPathway" id="UPA00588">
    <property type="reaction ID" value="UER00649"/>
</dbReference>
<keyword evidence="3 5" id="KW-0547">Nucleotide-binding</keyword>
<dbReference type="CDD" id="cd01428">
    <property type="entry name" value="ADK"/>
    <property type="match status" value="1"/>
</dbReference>
<keyword evidence="1 5" id="KW-0808">Transferase</keyword>
<keyword evidence="4 5" id="KW-0418">Kinase</keyword>
<keyword evidence="5 7" id="KW-0067">ATP-binding</keyword>
<accession>A0A1F7U1U6</accession>
<dbReference type="Gene3D" id="3.40.50.300">
    <property type="entry name" value="P-loop containing nucleotide triphosphate hydrolases"/>
    <property type="match status" value="1"/>
</dbReference>
<dbReference type="GO" id="GO:0005737">
    <property type="term" value="C:cytoplasm"/>
    <property type="evidence" value="ECO:0007669"/>
    <property type="project" value="UniProtKB-SubCell"/>
</dbReference>
<sequence>MIVIILGPQGSGKGTQGKKLAEFFGVPFVSAGELLREEAALGSELGRRIHEIINVQGELVPPEVITDLLDARRMKDDAKQGMIIDSYPRDLQQLELMRKRFTPDVVVVLNLSDDEAIKRLGGRRQCPDGHIYHLVFNPPKREGVCDVDGKQLLVRDDDREEAIRNRLGWHRGKTEPMIGAMEQSGVRVVHVDASAGIDDVQNAVRKIVGI</sequence>
<dbReference type="Proteomes" id="UP000177097">
    <property type="component" value="Unassembled WGS sequence"/>
</dbReference>
<evidence type="ECO:0000256" key="4">
    <source>
        <dbReference type="ARBA" id="ARBA00022777"/>
    </source>
</evidence>
<dbReference type="GO" id="GO:0004017">
    <property type="term" value="F:AMP kinase activity"/>
    <property type="evidence" value="ECO:0007669"/>
    <property type="project" value="UniProtKB-UniRule"/>
</dbReference>
<dbReference type="Pfam" id="PF05191">
    <property type="entry name" value="ADK_lid"/>
    <property type="match status" value="1"/>
</dbReference>
<evidence type="ECO:0000256" key="6">
    <source>
        <dbReference type="RuleBase" id="RU003330"/>
    </source>
</evidence>
<evidence type="ECO:0000313" key="10">
    <source>
        <dbReference type="Proteomes" id="UP000177097"/>
    </source>
</evidence>
<name>A0A1F7U1U6_9BACT</name>
<dbReference type="GO" id="GO:0044209">
    <property type="term" value="P:AMP salvage"/>
    <property type="evidence" value="ECO:0007669"/>
    <property type="project" value="UniProtKB-UniRule"/>
</dbReference>
<feature type="binding site" evidence="5">
    <location>
        <position position="166"/>
    </location>
    <ligand>
        <name>AMP</name>
        <dbReference type="ChEBI" id="CHEBI:456215"/>
    </ligand>
</feature>
<feature type="binding site" evidence="5">
    <location>
        <position position="123"/>
    </location>
    <ligand>
        <name>ATP</name>
        <dbReference type="ChEBI" id="CHEBI:30616"/>
    </ligand>
</feature>
<feature type="binding site" evidence="5">
    <location>
        <position position="195"/>
    </location>
    <ligand>
        <name>ATP</name>
        <dbReference type="ChEBI" id="CHEBI:30616"/>
    </ligand>
</feature>
<comment type="subcellular location">
    <subcellularLocation>
        <location evidence="5 7">Cytoplasm</location>
    </subcellularLocation>
</comment>
<feature type="binding site" evidence="5">
    <location>
        <position position="36"/>
    </location>
    <ligand>
        <name>AMP</name>
        <dbReference type="ChEBI" id="CHEBI:456215"/>
    </ligand>
</feature>
<comment type="catalytic activity">
    <reaction evidence="5 7">
        <text>AMP + ATP = 2 ADP</text>
        <dbReference type="Rhea" id="RHEA:12973"/>
        <dbReference type="ChEBI" id="CHEBI:30616"/>
        <dbReference type="ChEBI" id="CHEBI:456215"/>
        <dbReference type="ChEBI" id="CHEBI:456216"/>
        <dbReference type="EC" id="2.7.4.3"/>
    </reaction>
</comment>
<comment type="similarity">
    <text evidence="5 6">Belongs to the adenylate kinase family.</text>
</comment>
<gene>
    <name evidence="5" type="primary">adk</name>
    <name evidence="9" type="ORF">A3C17_02915</name>
</gene>
<evidence type="ECO:0000259" key="8">
    <source>
        <dbReference type="Pfam" id="PF05191"/>
    </source>
</evidence>
<feature type="binding site" evidence="5">
    <location>
        <position position="93"/>
    </location>
    <ligand>
        <name>AMP</name>
        <dbReference type="ChEBI" id="CHEBI:456215"/>
    </ligand>
</feature>
<reference evidence="9 10" key="1">
    <citation type="journal article" date="2016" name="Nat. Commun.">
        <title>Thousands of microbial genomes shed light on interconnected biogeochemical processes in an aquifer system.</title>
        <authorList>
            <person name="Anantharaman K."/>
            <person name="Brown C.T."/>
            <person name="Hug L.A."/>
            <person name="Sharon I."/>
            <person name="Castelle C.J."/>
            <person name="Probst A.J."/>
            <person name="Thomas B.C."/>
            <person name="Singh A."/>
            <person name="Wilkins M.J."/>
            <person name="Karaoz U."/>
            <person name="Brodie E.L."/>
            <person name="Williams K.H."/>
            <person name="Hubbard S.S."/>
            <person name="Banfield J.F."/>
        </authorList>
    </citation>
    <scope>NUCLEOTIDE SEQUENCE [LARGE SCALE GENOMIC DNA]</scope>
</reference>
<comment type="subunit">
    <text evidence="5 7">Monomer.</text>
</comment>
<feature type="binding site" evidence="5">
    <location>
        <position position="155"/>
    </location>
    <ligand>
        <name>AMP</name>
        <dbReference type="ChEBI" id="CHEBI:456215"/>
    </ligand>
</feature>
<evidence type="ECO:0000313" key="9">
    <source>
        <dbReference type="EMBL" id="OGL71744.1"/>
    </source>
</evidence>
<dbReference type="PANTHER" id="PTHR23359">
    <property type="entry name" value="NUCLEOTIDE KINASE"/>
    <property type="match status" value="1"/>
</dbReference>
<comment type="caution">
    <text evidence="5">Lacks conserved residue(s) required for the propagation of feature annotation.</text>
</comment>
<evidence type="ECO:0000256" key="2">
    <source>
        <dbReference type="ARBA" id="ARBA00022727"/>
    </source>
</evidence>
<dbReference type="SUPFAM" id="SSF52540">
    <property type="entry name" value="P-loop containing nucleoside triphosphate hydrolases"/>
    <property type="match status" value="1"/>
</dbReference>
<protein>
    <recommendedName>
        <fullName evidence="5 7">Adenylate kinase</fullName>
        <shortName evidence="5">AK</shortName>
        <ecNumber evidence="5 7">2.7.4.3</ecNumber>
    </recommendedName>
    <alternativeName>
        <fullName evidence="5">ATP-AMP transphosphorylase</fullName>
    </alternativeName>
    <alternativeName>
        <fullName evidence="5">ATP:AMP phosphotransferase</fullName>
    </alternativeName>
    <alternativeName>
        <fullName evidence="5">Adenylate monophosphate kinase</fullName>
    </alternativeName>
</protein>
<comment type="function">
    <text evidence="5">Catalyzes the reversible transfer of the terminal phosphate group between ATP and AMP. Plays an important role in cellular energy homeostasis and in adenine nucleotide metabolism.</text>
</comment>
<feature type="binding site" evidence="5">
    <location>
        <begin position="58"/>
        <end position="60"/>
    </location>
    <ligand>
        <name>AMP</name>
        <dbReference type="ChEBI" id="CHEBI:456215"/>
    </ligand>
</feature>
<dbReference type="InterPro" id="IPR027417">
    <property type="entry name" value="P-loop_NTPase"/>
</dbReference>
<comment type="domain">
    <text evidence="5">Consists of three domains, a large central CORE domain and two small peripheral domains, NMPbind and LID, which undergo movements during catalysis. The LID domain closes over the site of phosphoryl transfer upon ATP binding. Assembling and dissambling the active center during each catalytic cycle provides an effective means to prevent ATP hydrolysis.</text>
</comment>
<dbReference type="InterPro" id="IPR007862">
    <property type="entry name" value="Adenylate_kinase_lid-dom"/>
</dbReference>
<feature type="domain" description="Adenylate kinase active site lid" evidence="8">
    <location>
        <begin position="123"/>
        <end position="157"/>
    </location>
</feature>
<dbReference type="EC" id="2.7.4.3" evidence="5 7"/>
<dbReference type="HAMAP" id="MF_00235">
    <property type="entry name" value="Adenylate_kinase_Adk"/>
    <property type="match status" value="1"/>
</dbReference>